<proteinExistence type="predicted"/>
<evidence type="ECO:0000313" key="1">
    <source>
        <dbReference type="EMBL" id="KHD06488.1"/>
    </source>
</evidence>
<organism evidence="1 2">
    <name type="scientific">Candidatus Thiomargarita nelsonii</name>
    <dbReference type="NCBI Taxonomy" id="1003181"/>
    <lineage>
        <taxon>Bacteria</taxon>
        <taxon>Pseudomonadati</taxon>
        <taxon>Pseudomonadota</taxon>
        <taxon>Gammaproteobacteria</taxon>
        <taxon>Thiotrichales</taxon>
        <taxon>Thiotrichaceae</taxon>
        <taxon>Thiomargarita</taxon>
    </lineage>
</organism>
<comment type="caution">
    <text evidence="1">The sequence shown here is derived from an EMBL/GenBank/DDBJ whole genome shotgun (WGS) entry which is preliminary data.</text>
</comment>
<evidence type="ECO:0000313" key="2">
    <source>
        <dbReference type="Proteomes" id="UP000030428"/>
    </source>
</evidence>
<dbReference type="AlphaFoldDB" id="A0A0A6P6S9"/>
<reference evidence="1 2" key="1">
    <citation type="journal article" date="2016" name="Front. Microbiol.">
        <title>Single-Cell (Meta-)Genomics of a Dimorphic Candidatus Thiomargarita nelsonii Reveals Genomic Plasticity.</title>
        <authorList>
            <person name="Flood B.E."/>
            <person name="Fliss P."/>
            <person name="Jones D.S."/>
            <person name="Dick G.J."/>
            <person name="Jain S."/>
            <person name="Kaster A.K."/>
            <person name="Winkel M."/>
            <person name="Mussmann M."/>
            <person name="Bailey J."/>
        </authorList>
    </citation>
    <scope>NUCLEOTIDE SEQUENCE [LARGE SCALE GENOMIC DNA]</scope>
    <source>
        <strain evidence="1">Hydrate Ridge</strain>
    </source>
</reference>
<gene>
    <name evidence="1" type="ORF">PN36_06295</name>
</gene>
<dbReference type="Proteomes" id="UP000030428">
    <property type="component" value="Unassembled WGS sequence"/>
</dbReference>
<name>A0A0A6P6S9_9GAMM</name>
<accession>A0A0A6P6S9</accession>
<keyword evidence="2" id="KW-1185">Reference proteome</keyword>
<dbReference type="EMBL" id="JSZA02000018">
    <property type="protein sequence ID" value="KHD06488.1"/>
    <property type="molecule type" value="Genomic_DNA"/>
</dbReference>
<protein>
    <submittedName>
        <fullName evidence="1">Uncharacterized protein</fullName>
    </submittedName>
</protein>
<sequence length="59" mass="6183">MVSFNLIGNTMPTTVPANLANVAPSLGWNKNDFALASELKSAEQSQALCDNKVDAIACS</sequence>